<dbReference type="GO" id="GO:0003677">
    <property type="term" value="F:DNA binding"/>
    <property type="evidence" value="ECO:0007669"/>
    <property type="project" value="InterPro"/>
</dbReference>
<keyword evidence="3" id="KW-1185">Reference proteome</keyword>
<dbReference type="KEGG" id="halg:HUG10_17680"/>
<feature type="domain" description="Winged helix-turn-helix transcription repressor HrcA DNA-binding" evidence="1">
    <location>
        <begin position="5"/>
        <end position="82"/>
    </location>
</feature>
<organism evidence="2 3">
    <name type="scientific">Halorarum halophilum</name>
    <dbReference type="NCBI Taxonomy" id="2743090"/>
    <lineage>
        <taxon>Archaea</taxon>
        <taxon>Methanobacteriati</taxon>
        <taxon>Methanobacteriota</taxon>
        <taxon>Stenosarchaea group</taxon>
        <taxon>Halobacteria</taxon>
        <taxon>Halobacteriales</taxon>
        <taxon>Haloferacaceae</taxon>
        <taxon>Halorarum</taxon>
    </lineage>
</organism>
<name>A0A7D5GZ55_9EURY</name>
<sequence length="174" mass="19075">MSQIELNDVQNRILAILVEEYQSRESPVKGEFVADEVGRSAGSIRNQFQSLKALGLVEGIPGPKGGYKPTASAFNVLDYQNLDDPERLIVAHDYERVTATVDQIDLLTVREPEQCQARVHFQEPIEGFGVGDPIVVGPTPISELVLVGEIEEIDGTTNHVVLDVSSMEAPFSEE</sequence>
<proteinExistence type="predicted"/>
<dbReference type="SUPFAM" id="SSF46785">
    <property type="entry name" value="Winged helix' DNA-binding domain"/>
    <property type="match status" value="1"/>
</dbReference>
<evidence type="ECO:0000313" key="2">
    <source>
        <dbReference type="EMBL" id="QLG29249.1"/>
    </source>
</evidence>
<dbReference type="EMBL" id="CP058529">
    <property type="protein sequence ID" value="QLG29249.1"/>
    <property type="molecule type" value="Genomic_DNA"/>
</dbReference>
<dbReference type="GeneID" id="56030703"/>
<dbReference type="InterPro" id="IPR005104">
    <property type="entry name" value="WHTH_HrcA_DNA-bd"/>
</dbReference>
<dbReference type="Pfam" id="PF03444">
    <property type="entry name" value="WHD_HrcA"/>
    <property type="match status" value="1"/>
</dbReference>
<protein>
    <submittedName>
        <fullName evidence="2">Rrf2 family transcriptional regulator</fullName>
    </submittedName>
</protein>
<reference evidence="2 3" key="1">
    <citation type="submission" date="2020-07" db="EMBL/GenBank/DDBJ databases">
        <title>Gai3-2, isolated from salt lake.</title>
        <authorList>
            <person name="Cui H."/>
            <person name="Shi X."/>
        </authorList>
    </citation>
    <scope>NUCLEOTIDE SEQUENCE [LARGE SCALE GENOMIC DNA]</scope>
    <source>
        <strain evidence="2 3">Gai3-2</strain>
    </source>
</reference>
<dbReference type="GO" id="GO:0006355">
    <property type="term" value="P:regulation of DNA-templated transcription"/>
    <property type="evidence" value="ECO:0007669"/>
    <property type="project" value="InterPro"/>
</dbReference>
<accession>A0A7D5GZ55</accession>
<gene>
    <name evidence="2" type="ORF">HUG10_17680</name>
</gene>
<evidence type="ECO:0000313" key="3">
    <source>
        <dbReference type="Proteomes" id="UP000509750"/>
    </source>
</evidence>
<dbReference type="RefSeq" id="WP_179170823.1">
    <property type="nucleotide sequence ID" value="NZ_CP058529.1"/>
</dbReference>
<dbReference type="InterPro" id="IPR036390">
    <property type="entry name" value="WH_DNA-bd_sf"/>
</dbReference>
<evidence type="ECO:0000259" key="1">
    <source>
        <dbReference type="Pfam" id="PF03444"/>
    </source>
</evidence>
<dbReference type="AlphaFoldDB" id="A0A7D5GZ55"/>
<dbReference type="InterPro" id="IPR036388">
    <property type="entry name" value="WH-like_DNA-bd_sf"/>
</dbReference>
<dbReference type="Gene3D" id="1.10.10.10">
    <property type="entry name" value="Winged helix-like DNA-binding domain superfamily/Winged helix DNA-binding domain"/>
    <property type="match status" value="1"/>
</dbReference>
<dbReference type="Proteomes" id="UP000509750">
    <property type="component" value="Chromosome"/>
</dbReference>